<evidence type="ECO:0000313" key="2">
    <source>
        <dbReference type="Proteomes" id="UP000765509"/>
    </source>
</evidence>
<name>A0A9Q3L0F2_9BASI</name>
<evidence type="ECO:0000313" key="1">
    <source>
        <dbReference type="EMBL" id="MBW0591465.1"/>
    </source>
</evidence>
<gene>
    <name evidence="1" type="ORF">O181_131180</name>
</gene>
<proteinExistence type="predicted"/>
<dbReference type="Proteomes" id="UP000765509">
    <property type="component" value="Unassembled WGS sequence"/>
</dbReference>
<keyword evidence="2" id="KW-1185">Reference proteome</keyword>
<dbReference type="AlphaFoldDB" id="A0A9Q3L0F2"/>
<organism evidence="1 2">
    <name type="scientific">Austropuccinia psidii MF-1</name>
    <dbReference type="NCBI Taxonomy" id="1389203"/>
    <lineage>
        <taxon>Eukaryota</taxon>
        <taxon>Fungi</taxon>
        <taxon>Dikarya</taxon>
        <taxon>Basidiomycota</taxon>
        <taxon>Pucciniomycotina</taxon>
        <taxon>Pucciniomycetes</taxon>
        <taxon>Pucciniales</taxon>
        <taxon>Sphaerophragmiaceae</taxon>
        <taxon>Austropuccinia</taxon>
    </lineage>
</organism>
<protein>
    <submittedName>
        <fullName evidence="1">Uncharacterized protein</fullName>
    </submittedName>
</protein>
<comment type="caution">
    <text evidence="1">The sequence shown here is derived from an EMBL/GenBank/DDBJ whole genome shotgun (WGS) entry which is preliminary data.</text>
</comment>
<dbReference type="OrthoDB" id="3929326at2759"/>
<accession>A0A9Q3L0F2</accession>
<dbReference type="EMBL" id="AVOT02143241">
    <property type="protein sequence ID" value="MBW0591465.1"/>
    <property type="molecule type" value="Genomic_DNA"/>
</dbReference>
<reference evidence="1" key="1">
    <citation type="submission" date="2021-03" db="EMBL/GenBank/DDBJ databases">
        <title>Draft genome sequence of rust myrtle Austropuccinia psidii MF-1, a brazilian biotype.</title>
        <authorList>
            <person name="Quecine M.C."/>
            <person name="Pachon D.M.R."/>
            <person name="Bonatelli M.L."/>
            <person name="Correr F.H."/>
            <person name="Franceschini L.M."/>
            <person name="Leite T.F."/>
            <person name="Margarido G.R.A."/>
            <person name="Almeida C.A."/>
            <person name="Ferrarezi J.A."/>
            <person name="Labate C.A."/>
        </authorList>
    </citation>
    <scope>NUCLEOTIDE SEQUENCE</scope>
    <source>
        <strain evidence="1">MF-1</strain>
    </source>
</reference>
<sequence length="98" mass="11413">MLEKSRSHANRCIQHFFNYAKERWDKSHGPPDFKVGDLVLISTLSFNRIKGTNKLKDYFEGRFMIRALHSNKAVQLELTGELMNKIPTFPSSLIEPYI</sequence>